<feature type="compositionally biased region" description="Polar residues" evidence="1">
    <location>
        <begin position="104"/>
        <end position="115"/>
    </location>
</feature>
<feature type="compositionally biased region" description="Basic and acidic residues" evidence="1">
    <location>
        <begin position="470"/>
        <end position="479"/>
    </location>
</feature>
<protein>
    <submittedName>
        <fullName evidence="2">Uncharacterized protein</fullName>
    </submittedName>
</protein>
<keyword evidence="3" id="KW-1185">Reference proteome</keyword>
<reference evidence="2" key="1">
    <citation type="journal article" date="2020" name="Stud. Mycol.">
        <title>101 Dothideomycetes genomes: a test case for predicting lifestyles and emergence of pathogens.</title>
        <authorList>
            <person name="Haridas S."/>
            <person name="Albert R."/>
            <person name="Binder M."/>
            <person name="Bloem J."/>
            <person name="Labutti K."/>
            <person name="Salamov A."/>
            <person name="Andreopoulos B."/>
            <person name="Baker S."/>
            <person name="Barry K."/>
            <person name="Bills G."/>
            <person name="Bluhm B."/>
            <person name="Cannon C."/>
            <person name="Castanera R."/>
            <person name="Culley D."/>
            <person name="Daum C."/>
            <person name="Ezra D."/>
            <person name="Gonzalez J."/>
            <person name="Henrissat B."/>
            <person name="Kuo A."/>
            <person name="Liang C."/>
            <person name="Lipzen A."/>
            <person name="Lutzoni F."/>
            <person name="Magnuson J."/>
            <person name="Mondo S."/>
            <person name="Nolan M."/>
            <person name="Ohm R."/>
            <person name="Pangilinan J."/>
            <person name="Park H.-J."/>
            <person name="Ramirez L."/>
            <person name="Alfaro M."/>
            <person name="Sun H."/>
            <person name="Tritt A."/>
            <person name="Yoshinaga Y."/>
            <person name="Zwiers L.-H."/>
            <person name="Turgeon B."/>
            <person name="Goodwin S."/>
            <person name="Spatafora J."/>
            <person name="Crous P."/>
            <person name="Grigoriev I."/>
        </authorList>
    </citation>
    <scope>NUCLEOTIDE SEQUENCE</scope>
    <source>
        <strain evidence="2">CBS 260.36</strain>
    </source>
</reference>
<organism evidence="2 3">
    <name type="scientific">Myriangium duriaei CBS 260.36</name>
    <dbReference type="NCBI Taxonomy" id="1168546"/>
    <lineage>
        <taxon>Eukaryota</taxon>
        <taxon>Fungi</taxon>
        <taxon>Dikarya</taxon>
        <taxon>Ascomycota</taxon>
        <taxon>Pezizomycotina</taxon>
        <taxon>Dothideomycetes</taxon>
        <taxon>Dothideomycetidae</taxon>
        <taxon>Myriangiales</taxon>
        <taxon>Myriangiaceae</taxon>
        <taxon>Myriangium</taxon>
    </lineage>
</organism>
<evidence type="ECO:0000313" key="2">
    <source>
        <dbReference type="EMBL" id="KAF2148288.1"/>
    </source>
</evidence>
<feature type="region of interest" description="Disordered" evidence="1">
    <location>
        <begin position="845"/>
        <end position="899"/>
    </location>
</feature>
<feature type="compositionally biased region" description="Low complexity" evidence="1">
    <location>
        <begin position="1073"/>
        <end position="1086"/>
    </location>
</feature>
<feature type="region of interest" description="Disordered" evidence="1">
    <location>
        <begin position="92"/>
        <end position="182"/>
    </location>
</feature>
<name>A0A9P4MCK1_9PEZI</name>
<accession>A0A9P4MCK1</accession>
<proteinExistence type="predicted"/>
<evidence type="ECO:0000256" key="1">
    <source>
        <dbReference type="SAM" id="MobiDB-lite"/>
    </source>
</evidence>
<dbReference type="Proteomes" id="UP000799439">
    <property type="component" value="Unassembled WGS sequence"/>
</dbReference>
<feature type="region of interest" description="Disordered" evidence="1">
    <location>
        <begin position="1067"/>
        <end position="1086"/>
    </location>
</feature>
<dbReference type="OrthoDB" id="10674073at2759"/>
<comment type="caution">
    <text evidence="2">The sequence shown here is derived from an EMBL/GenBank/DDBJ whole genome shotgun (WGS) entry which is preliminary data.</text>
</comment>
<gene>
    <name evidence="2" type="ORF">K461DRAFT_301855</name>
</gene>
<feature type="compositionally biased region" description="Polar residues" evidence="1">
    <location>
        <begin position="141"/>
        <end position="151"/>
    </location>
</feature>
<feature type="compositionally biased region" description="Polar residues" evidence="1">
    <location>
        <begin position="23"/>
        <end position="45"/>
    </location>
</feature>
<sequence>MDRLEIMGSGSSLPEAIGEYRSLQESPSHSSQLTATSLGPSQNLACTPRHGSPGYNSPSMNHRHETEYTGSYTSAYDRPDFVQGVSRPTAELISDTHSVRSRPRSLSTVHDTTASIPAERGERIYDPVGGTWTRKPLQRKPPTSSTIQSQQEPHRAEVQSLSQQVTQQTIQQGGSAQDRKRERERLLLDHSQPEAKRIRNSATCVDLMSTPSPKMYPRIIDLTSDSPEQVPHARRFSQGSAQSGYHEFMDLTAEPVPQVKLEHNGFFSRYNMQDSEKRWLSDSLGGSRRQSIAPSVADCKVSRSSPIPQAVQFVTAAGPLNSKRTLMEGGRMSSLRSFDKYGIDLTQPYAGLLQEGHKFSKRDDPKAKHQINLVQSRTRSYTEERILSRDESEGTSTLEDTRIRKAAETRLPHIAANKNDVSVVTTSRAPRGPYVEDCHSDDEDVVLLESRPIESPLFEPLEGSVDLQTESEREIEGDRIHRRQRSTHDSVQNLEVSVPEESAPIDTTPELDLGTSFLRRESPRLDASATAGKERQGQQKDILEQPSDPPVSAQKAETMAPSRLNVPQNALRNLDKTSNISSENQPAPVALTTTSREKDQPNHIPTTVVEISPTTKASPNIPKASRPSPPFECPKPVQGVQDLHVPKSTPKNVDVAAVASVPHIPESMRYDRPSAISVQARDKHLHAGASRNPVGHATKLGFTFEDVRDDGLGQREKRLLDAQNTIARHPQAPHGPLSMKEKVKLDKLQPDSEKPVSDQESGYLALGKDTEVKFDDVIMVQNVAITVGDYVIQCARRGSNAKNTQKSLTGFVKALDKTGKNRSWGSKKIRAFVKQQTGQDMPYCNTDAKKPSMSVKLQTPAVSGAEEDDPTGLNIDSSADENPTPRNAEELKRPQYGGKMPAADWKTKACILSGHWSQQSEDSIMSDASDAGIDEYEPVGESDGSPRSFHVYTVCKTVTKESEEVDEGDTEHEPFEVGDYMNFREANSVAQRAVLSGVGLAGGLVWSTDEDQRQTWTYKSHEEPYYIFKTWVKKTLKHDPGVVRPSHDAQRRPSVVFEVHEEVGIAPAEVPPSSSRSSSKISSCSSSTQGCATLEEIEAVFDLDEPMAEHVAEKVAEDAPELVVIQPDHLVDSALYATVEQANAAAVGYLLKEVVEPYAPKYVRLADTDVWIAKETAILRASQEWHDEMREPFHEVRTVKVPAEGGKLQERIVKVWVAAREIKGPLN</sequence>
<feature type="compositionally biased region" description="Low complexity" evidence="1">
    <location>
        <begin position="158"/>
        <end position="172"/>
    </location>
</feature>
<feature type="region of interest" description="Disordered" evidence="1">
    <location>
        <begin position="21"/>
        <end position="65"/>
    </location>
</feature>
<feature type="compositionally biased region" description="Basic and acidic residues" evidence="1">
    <location>
        <begin position="532"/>
        <end position="543"/>
    </location>
</feature>
<dbReference type="AlphaFoldDB" id="A0A9P4MCK1"/>
<feature type="region of interest" description="Disordered" evidence="1">
    <location>
        <begin position="457"/>
        <end position="559"/>
    </location>
</feature>
<dbReference type="EMBL" id="ML996093">
    <property type="protein sequence ID" value="KAF2148288.1"/>
    <property type="molecule type" value="Genomic_DNA"/>
</dbReference>
<feature type="compositionally biased region" description="Polar residues" evidence="1">
    <location>
        <begin position="874"/>
        <end position="885"/>
    </location>
</feature>
<evidence type="ECO:0000313" key="3">
    <source>
        <dbReference type="Proteomes" id="UP000799439"/>
    </source>
</evidence>